<dbReference type="InterPro" id="IPR016117">
    <property type="entry name" value="ArgJ-like_dom_sf"/>
</dbReference>
<keyword evidence="4 6" id="KW-0068">Autocatalytic cleavage</keyword>
<comment type="similarity">
    <text evidence="1 6">Belongs to the ArgJ family.</text>
</comment>
<dbReference type="EC" id="2.3.1.1" evidence="6"/>
<dbReference type="Gene3D" id="3.60.70.12">
    <property type="entry name" value="L-amino peptidase D-ALA esterase/amidase"/>
    <property type="match status" value="1"/>
</dbReference>
<dbReference type="GO" id="GO:0004042">
    <property type="term" value="F:L-glutamate N-acetyltransferase activity"/>
    <property type="evidence" value="ECO:0007669"/>
    <property type="project" value="UniProtKB-UniRule"/>
</dbReference>
<feature type="chain" id="PRO_5023572136" description="Arginine biosynthesis bifunctional protein ArgJ beta chain" evidence="6">
    <location>
        <begin position="195"/>
        <end position="413"/>
    </location>
</feature>
<name>A0A2T4VXU8_9HYPH</name>
<evidence type="ECO:0000256" key="1">
    <source>
        <dbReference type="ARBA" id="ARBA00006774"/>
    </source>
</evidence>
<comment type="subunit">
    <text evidence="2 6">Heterotetramer of two alpha and two beta chains.</text>
</comment>
<feature type="active site" description="Nucleophile" evidence="6">
    <location>
        <position position="195"/>
    </location>
</feature>
<feature type="site" description="Involved in the stabilization of negative charge on the oxyanion by the formation of the oxyanion hole" evidence="6">
    <location>
        <position position="122"/>
    </location>
</feature>
<dbReference type="Proteomes" id="UP000240811">
    <property type="component" value="Unassembled WGS sequence"/>
</dbReference>
<comment type="pathway">
    <text evidence="6">Amino-acid biosynthesis; L-arginine biosynthesis; N(2)-acetyl-L-ornithine from L-glutamate: step 1/4.</text>
</comment>
<feature type="binding site" evidence="6">
    <location>
        <position position="158"/>
    </location>
    <ligand>
        <name>substrate</name>
    </ligand>
</feature>
<feature type="site" description="Involved in the stabilization of negative charge on the oxyanion by the formation of the oxyanion hole" evidence="6">
    <location>
        <position position="121"/>
    </location>
</feature>
<feature type="binding site" evidence="6">
    <location>
        <position position="195"/>
    </location>
    <ligand>
        <name>substrate</name>
    </ligand>
</feature>
<dbReference type="AlphaFoldDB" id="A0A2T4VXU8"/>
<accession>A0A2T4VXU8</accession>
<dbReference type="NCBIfam" id="NF003802">
    <property type="entry name" value="PRK05388.1"/>
    <property type="match status" value="1"/>
</dbReference>
<gene>
    <name evidence="6" type="primary">argJ</name>
    <name evidence="7" type="ORF">C4617_01945</name>
</gene>
<comment type="caution">
    <text evidence="7">The sequence shown here is derived from an EMBL/GenBank/DDBJ whole genome shotgun (WGS) entry which is preliminary data.</text>
</comment>
<sequence length="413" mass="44402">MSVIPFPLMNRTPVDLLPIKGVSLSTASLGIHYSGRDDVFLMLFDRPVSVAGVFTRSKCPSAPVDFCRRNLSHGFARALVVNSGNANAFTGKRGQDAVHFIAQSVANIIGCREEEVYVSSTGIIGEFLDISKFDGVFYDMIQNVADDAWLNSAKAMMTTDSYAKTAVRNIDIDGVQVTINGMAKGAGMIAPDMSTTLAFVVTDIDISSSVLQALLSEGVGSSFNSITVDSDTSTSDTILLFSTGTAVGNTLPIVSLDDQRLSIFRPALFDLLKDLALQVVCDGEGASKIIEVTVKGAENSISAKKIAMSIANSPLIKTAIASENFGWWGRIVMAVGKSGELVDRDKLSIWLRDIRIAVNGEPDTDFSQEEVLSIMRQDCIPITVDIGLGSGEHTVWTCNFSAEYVNFNSSFRS</sequence>
<keyword evidence="3 6" id="KW-0808">Transferase</keyword>
<reference evidence="8" key="1">
    <citation type="submission" date="2018-02" db="EMBL/GenBank/DDBJ databases">
        <title>Genome sequence of Candidatus Liberibacter europaeus.</title>
        <authorList>
            <person name="Frampton R.A."/>
            <person name="Thompson S.M."/>
            <person name="David C."/>
            <person name="Addison S.M."/>
            <person name="Smith G.R."/>
        </authorList>
    </citation>
    <scope>NUCLEOTIDE SEQUENCE [LARGE SCALE GENOMIC DNA]</scope>
</reference>
<evidence type="ECO:0000313" key="7">
    <source>
        <dbReference type="EMBL" id="PTL86604.1"/>
    </source>
</evidence>
<dbReference type="GO" id="GO:0005737">
    <property type="term" value="C:cytoplasm"/>
    <property type="evidence" value="ECO:0007669"/>
    <property type="project" value="UniProtKB-SubCell"/>
</dbReference>
<evidence type="ECO:0000313" key="8">
    <source>
        <dbReference type="Proteomes" id="UP000240811"/>
    </source>
</evidence>
<dbReference type="InterPro" id="IPR002813">
    <property type="entry name" value="Arg_biosynth_ArgJ"/>
</dbReference>
<feature type="binding site" evidence="6">
    <location>
        <position position="284"/>
    </location>
    <ligand>
        <name>substrate</name>
    </ligand>
</feature>
<keyword evidence="6" id="KW-0055">Arginine biosynthesis</keyword>
<feature type="binding site" evidence="6">
    <location>
        <position position="184"/>
    </location>
    <ligand>
        <name>substrate</name>
    </ligand>
</feature>
<dbReference type="SUPFAM" id="SSF56266">
    <property type="entry name" value="DmpA/ArgJ-like"/>
    <property type="match status" value="1"/>
</dbReference>
<dbReference type="HAMAP" id="MF_01106">
    <property type="entry name" value="ArgJ"/>
    <property type="match status" value="1"/>
</dbReference>
<evidence type="ECO:0000256" key="6">
    <source>
        <dbReference type="HAMAP-Rule" id="MF_01106"/>
    </source>
</evidence>
<comment type="caution">
    <text evidence="6">Lacks conserved residue(s) required for the propagation of feature annotation.</text>
</comment>
<organism evidence="7 8">
    <name type="scientific">Candidatus Liberibacter europaeus</name>
    <dbReference type="NCBI Taxonomy" id="744859"/>
    <lineage>
        <taxon>Bacteria</taxon>
        <taxon>Pseudomonadati</taxon>
        <taxon>Pseudomonadota</taxon>
        <taxon>Alphaproteobacteria</taxon>
        <taxon>Hyphomicrobiales</taxon>
        <taxon>Rhizobiaceae</taxon>
        <taxon>Liberibacter</taxon>
    </lineage>
</organism>
<dbReference type="EMBL" id="PSQJ01000002">
    <property type="protein sequence ID" value="PTL86604.1"/>
    <property type="molecule type" value="Genomic_DNA"/>
</dbReference>
<dbReference type="NCBIfam" id="TIGR00120">
    <property type="entry name" value="ArgJ"/>
    <property type="match status" value="1"/>
</dbReference>
<dbReference type="GO" id="GO:0006592">
    <property type="term" value="P:ornithine biosynthetic process"/>
    <property type="evidence" value="ECO:0007669"/>
    <property type="project" value="TreeGrafter"/>
</dbReference>
<keyword evidence="6" id="KW-0511">Multifunctional enzyme</keyword>
<dbReference type="PANTHER" id="PTHR23100">
    <property type="entry name" value="ARGININE BIOSYNTHESIS BIFUNCTIONAL PROTEIN ARGJ"/>
    <property type="match status" value="1"/>
</dbReference>
<dbReference type="Pfam" id="PF01960">
    <property type="entry name" value="ArgJ"/>
    <property type="match status" value="1"/>
</dbReference>
<comment type="catalytic activity">
    <reaction evidence="6">
        <text>N(2)-acetyl-L-ornithine + L-glutamate = N-acetyl-L-glutamate + L-ornithine</text>
        <dbReference type="Rhea" id="RHEA:15349"/>
        <dbReference type="ChEBI" id="CHEBI:29985"/>
        <dbReference type="ChEBI" id="CHEBI:44337"/>
        <dbReference type="ChEBI" id="CHEBI:46911"/>
        <dbReference type="ChEBI" id="CHEBI:57805"/>
        <dbReference type="EC" id="2.3.1.35"/>
    </reaction>
</comment>
<keyword evidence="6" id="KW-0028">Amino-acid biosynthesis</keyword>
<dbReference type="InterPro" id="IPR042195">
    <property type="entry name" value="ArgJ_beta_C"/>
</dbReference>
<dbReference type="CDD" id="cd02152">
    <property type="entry name" value="OAT"/>
    <property type="match status" value="1"/>
</dbReference>
<protein>
    <recommendedName>
        <fullName evidence="6">Arginine biosynthesis bifunctional protein ArgJ</fullName>
    </recommendedName>
    <domain>
        <recommendedName>
            <fullName evidence="6">Glutamate N-acetyltransferase</fullName>
            <ecNumber evidence="6">2.3.1.35</ecNumber>
        </recommendedName>
        <alternativeName>
            <fullName evidence="6">Ornithine acetyltransferase</fullName>
            <shortName evidence="6">OATase</shortName>
        </alternativeName>
        <alternativeName>
            <fullName evidence="6">Ornithine transacetylase</fullName>
        </alternativeName>
    </domain>
    <domain>
        <recommendedName>
            <fullName evidence="6">Amino-acid acetyltransferase</fullName>
            <ecNumber evidence="6">2.3.1.1</ecNumber>
        </recommendedName>
        <alternativeName>
            <fullName evidence="6">N-acetylglutamate synthase</fullName>
            <shortName evidence="6">AGSase</shortName>
        </alternativeName>
    </domain>
    <component>
        <recommendedName>
            <fullName evidence="6">Arginine biosynthesis bifunctional protein ArgJ alpha chain</fullName>
        </recommendedName>
    </component>
    <component>
        <recommendedName>
            <fullName evidence="6">Arginine biosynthesis bifunctional protein ArgJ beta chain</fullName>
        </recommendedName>
    </component>
</protein>
<comment type="function">
    <text evidence="6">Catalyzes two activities which are involved in the cyclic version of arginine biosynthesis: the synthesis of N-acetylglutamate from glutamate and acetyl-CoA as the acetyl donor, and of ornithine by transacetylation between N(2)-acetylornithine and glutamate.</text>
</comment>
<dbReference type="GO" id="GO:0004358">
    <property type="term" value="F:L-glutamate N-acetyltransferase activity, acting on acetyl-L-ornithine as donor"/>
    <property type="evidence" value="ECO:0007669"/>
    <property type="project" value="UniProtKB-UniRule"/>
</dbReference>
<keyword evidence="6" id="KW-0963">Cytoplasm</keyword>
<dbReference type="Gene3D" id="3.10.20.340">
    <property type="entry name" value="ArgJ beta chain, C-terminal domain"/>
    <property type="match status" value="1"/>
</dbReference>
<proteinExistence type="inferred from homology"/>
<feature type="binding site" evidence="6">
    <location>
        <position position="408"/>
    </location>
    <ligand>
        <name>substrate</name>
    </ligand>
</feature>
<dbReference type="EC" id="2.3.1.35" evidence="6"/>
<comment type="pathway">
    <text evidence="6">Amino-acid biosynthesis; L-arginine biosynthesis; L-ornithine and N-acetyl-L-glutamate from L-glutamate and N(2)-acetyl-L-ornithine (cyclic): step 1/1.</text>
</comment>
<evidence type="ECO:0000256" key="4">
    <source>
        <dbReference type="ARBA" id="ARBA00022813"/>
    </source>
</evidence>
<feature type="chain" id="PRO_5023572135" description="Arginine biosynthesis bifunctional protein ArgJ alpha chain" evidence="6">
    <location>
        <begin position="1"/>
        <end position="194"/>
    </location>
</feature>
<evidence type="ECO:0000256" key="2">
    <source>
        <dbReference type="ARBA" id="ARBA00011475"/>
    </source>
</evidence>
<dbReference type="GO" id="GO:0006526">
    <property type="term" value="P:L-arginine biosynthetic process"/>
    <property type="evidence" value="ECO:0007669"/>
    <property type="project" value="UniProtKB-UniRule"/>
</dbReference>
<comment type="catalytic activity">
    <reaction evidence="6">
        <text>L-glutamate + acetyl-CoA = N-acetyl-L-glutamate + CoA + H(+)</text>
        <dbReference type="Rhea" id="RHEA:24292"/>
        <dbReference type="ChEBI" id="CHEBI:15378"/>
        <dbReference type="ChEBI" id="CHEBI:29985"/>
        <dbReference type="ChEBI" id="CHEBI:44337"/>
        <dbReference type="ChEBI" id="CHEBI:57287"/>
        <dbReference type="ChEBI" id="CHEBI:57288"/>
        <dbReference type="EC" id="2.3.1.1"/>
    </reaction>
</comment>
<comment type="subcellular location">
    <subcellularLocation>
        <location evidence="6">Cytoplasm</location>
    </subcellularLocation>
</comment>
<evidence type="ECO:0000256" key="5">
    <source>
        <dbReference type="ARBA" id="ARBA00023315"/>
    </source>
</evidence>
<dbReference type="PANTHER" id="PTHR23100:SF0">
    <property type="entry name" value="ARGININE BIOSYNTHESIS BIFUNCTIONAL PROTEIN ARGJ, MITOCHONDRIAL"/>
    <property type="match status" value="1"/>
</dbReference>
<feature type="binding site" evidence="6">
    <location>
        <position position="413"/>
    </location>
    <ligand>
        <name>substrate</name>
    </ligand>
</feature>
<dbReference type="UniPathway" id="UPA00068">
    <property type="reaction ID" value="UER00106"/>
</dbReference>
<evidence type="ECO:0000256" key="3">
    <source>
        <dbReference type="ARBA" id="ARBA00022679"/>
    </source>
</evidence>
<keyword evidence="5 6" id="KW-0012">Acyltransferase</keyword>